<reference evidence="1" key="1">
    <citation type="submission" date="2022-02" db="EMBL/GenBank/DDBJ databases">
        <title>Plant Genome Project.</title>
        <authorList>
            <person name="Zhang R.-G."/>
        </authorList>
    </citation>
    <scope>NUCLEOTIDE SEQUENCE</scope>
    <source>
        <strain evidence="1">AT1</strain>
    </source>
</reference>
<name>A0ACC0LW93_RHOML</name>
<dbReference type="Proteomes" id="UP001062846">
    <property type="component" value="Chromosome 11"/>
</dbReference>
<evidence type="ECO:0000313" key="2">
    <source>
        <dbReference type="Proteomes" id="UP001062846"/>
    </source>
</evidence>
<dbReference type="EMBL" id="CM046398">
    <property type="protein sequence ID" value="KAI8532622.1"/>
    <property type="molecule type" value="Genomic_DNA"/>
</dbReference>
<comment type="caution">
    <text evidence="1">The sequence shown here is derived from an EMBL/GenBank/DDBJ whole genome shotgun (WGS) entry which is preliminary data.</text>
</comment>
<keyword evidence="2" id="KW-1185">Reference proteome</keyword>
<evidence type="ECO:0000313" key="1">
    <source>
        <dbReference type="EMBL" id="KAI8532622.1"/>
    </source>
</evidence>
<accession>A0ACC0LW93</accession>
<organism evidence="1 2">
    <name type="scientific">Rhododendron molle</name>
    <name type="common">Chinese azalea</name>
    <name type="synonym">Azalea mollis</name>
    <dbReference type="NCBI Taxonomy" id="49168"/>
    <lineage>
        <taxon>Eukaryota</taxon>
        <taxon>Viridiplantae</taxon>
        <taxon>Streptophyta</taxon>
        <taxon>Embryophyta</taxon>
        <taxon>Tracheophyta</taxon>
        <taxon>Spermatophyta</taxon>
        <taxon>Magnoliopsida</taxon>
        <taxon>eudicotyledons</taxon>
        <taxon>Gunneridae</taxon>
        <taxon>Pentapetalae</taxon>
        <taxon>asterids</taxon>
        <taxon>Ericales</taxon>
        <taxon>Ericaceae</taxon>
        <taxon>Ericoideae</taxon>
        <taxon>Rhodoreae</taxon>
        <taxon>Rhododendron</taxon>
    </lineage>
</organism>
<gene>
    <name evidence="1" type="ORF">RHMOL_Rhmol11G0227600</name>
</gene>
<proteinExistence type="predicted"/>
<protein>
    <submittedName>
        <fullName evidence="1">Uncharacterized protein</fullName>
    </submittedName>
</protein>
<sequence length="310" mass="35956">MYVLYTKSRNLTSLREGSHYTLQIESFSLFLDSKIDNLESRAFEVGGYKWKLSLYPNGNKKRNVNDHISFYLAIAETESLPLGWEVNVDFKLYVFDHIRDKYSTIQDGEGGFRRFHRMKTEWGFDKFIPLETFNHASNGYLLEDCCVFGAEVLVMKHNGKGECVMTMKNPLNNTYTWKIDNFSKLGEEVVRSEAFVVGEHKWKLVIYRKGNDTAKNKSVSVFLKLADGETLPPEWKVYAEYKLRIRDQFQILGTNKEKQVQNWFCASSKSYGYANFMALSDLNKASKGFLVHDTMLVEAQITLISYTKDF</sequence>